<dbReference type="Proteomes" id="UP000006262">
    <property type="component" value="Unassembled WGS sequence"/>
</dbReference>
<evidence type="ECO:0000313" key="2">
    <source>
        <dbReference type="Proteomes" id="UP000006262"/>
    </source>
</evidence>
<dbReference type="RefSeq" id="WP_005864167.1">
    <property type="nucleotide sequence ID" value="NZ_JH976486.1"/>
</dbReference>
<accession>A0AAD2YJR6</accession>
<organism evidence="1 2">
    <name type="scientific">Parabacteroides distasonis CL09T03C24</name>
    <dbReference type="NCBI Taxonomy" id="999417"/>
    <lineage>
        <taxon>Bacteria</taxon>
        <taxon>Pseudomonadati</taxon>
        <taxon>Bacteroidota</taxon>
        <taxon>Bacteroidia</taxon>
        <taxon>Bacteroidales</taxon>
        <taxon>Tannerellaceae</taxon>
        <taxon>Parabacteroides</taxon>
    </lineage>
</organism>
<protein>
    <submittedName>
        <fullName evidence="1">Uncharacterized protein</fullName>
    </submittedName>
</protein>
<comment type="caution">
    <text evidence="1">The sequence shown here is derived from an EMBL/GenBank/DDBJ whole genome shotgun (WGS) entry which is preliminary data.</text>
</comment>
<dbReference type="AlphaFoldDB" id="A0AAD2YJR6"/>
<reference evidence="1 2" key="1">
    <citation type="submission" date="2012-02" db="EMBL/GenBank/DDBJ databases">
        <title>The Genome Sequence of Parabacteroides distasonis CL09T03C24.</title>
        <authorList>
            <consortium name="The Broad Institute Genome Sequencing Platform"/>
            <person name="Earl A."/>
            <person name="Ward D."/>
            <person name="Feldgarden M."/>
            <person name="Gevers D."/>
            <person name="Zitomersky N.L."/>
            <person name="Coyne M.J."/>
            <person name="Comstock L.E."/>
            <person name="Young S.K."/>
            <person name="Zeng Q."/>
            <person name="Gargeya S."/>
            <person name="Fitzgerald M."/>
            <person name="Haas B."/>
            <person name="Abouelleil A."/>
            <person name="Alvarado L."/>
            <person name="Arachchi H.M."/>
            <person name="Berlin A."/>
            <person name="Chapman S.B."/>
            <person name="Gearin G."/>
            <person name="Goldberg J."/>
            <person name="Griggs A."/>
            <person name="Gujja S."/>
            <person name="Hansen M."/>
            <person name="Heiman D."/>
            <person name="Howarth C."/>
            <person name="Larimer J."/>
            <person name="Lui A."/>
            <person name="MacDonald P.J.P."/>
            <person name="McCowen C."/>
            <person name="Montmayeur A."/>
            <person name="Murphy C."/>
            <person name="Neiman D."/>
            <person name="Pearson M."/>
            <person name="Priest M."/>
            <person name="Roberts A."/>
            <person name="Saif S."/>
            <person name="Shea T."/>
            <person name="Sisk P."/>
            <person name="Stolte C."/>
            <person name="Sykes S."/>
            <person name="Wortman J."/>
            <person name="Nusbaum C."/>
            <person name="Birren B."/>
        </authorList>
    </citation>
    <scope>NUCLEOTIDE SEQUENCE [LARGE SCALE GENOMIC DNA]</scope>
    <source>
        <strain evidence="1 2">CL09T03C24</strain>
    </source>
</reference>
<proteinExistence type="predicted"/>
<dbReference type="EMBL" id="AGZN01000012">
    <property type="protein sequence ID" value="EKN29739.1"/>
    <property type="molecule type" value="Genomic_DNA"/>
</dbReference>
<gene>
    <name evidence="1" type="ORF">HMPREF1059_01340</name>
</gene>
<name>A0AAD2YJR6_PARDI</name>
<evidence type="ECO:0000313" key="1">
    <source>
        <dbReference type="EMBL" id="EKN29739.1"/>
    </source>
</evidence>
<sequence length="145" mass="17012">MRDLVKLYEESFKLIIDNPNLTTDKIPNHLLEAWLSDDVIVITNTEQSYFAVSIFHLVHDVYLCLKGIETDPDSKTIERRFNTFQYILALESVHRQYPINLHPVQIGDFDNYGTPPIFDSMPKNFREFMALTEALYPLKNKFKLN</sequence>